<protein>
    <submittedName>
        <fullName evidence="1">Uncharacterized protein</fullName>
    </submittedName>
</protein>
<accession>A0ABD0R5R0</accession>
<sequence length="62" mass="6710">GVGPLDGLLSGGLVVRFSRDNDGVLVYQLARGIGKSRERKSDSMHLTLVNPLLMLFLEVTTP</sequence>
<feature type="non-terminal residue" evidence="1">
    <location>
        <position position="1"/>
    </location>
</feature>
<proteinExistence type="predicted"/>
<feature type="non-terminal residue" evidence="1">
    <location>
        <position position="62"/>
    </location>
</feature>
<evidence type="ECO:0000313" key="1">
    <source>
        <dbReference type="EMBL" id="KAL0193764.1"/>
    </source>
</evidence>
<gene>
    <name evidence="1" type="ORF">M9458_012060</name>
</gene>
<dbReference type="Proteomes" id="UP001529510">
    <property type="component" value="Unassembled WGS sequence"/>
</dbReference>
<dbReference type="EMBL" id="JAMKFB020000005">
    <property type="protein sequence ID" value="KAL0193764.1"/>
    <property type="molecule type" value="Genomic_DNA"/>
</dbReference>
<keyword evidence="2" id="KW-1185">Reference proteome</keyword>
<dbReference type="AlphaFoldDB" id="A0ABD0R5R0"/>
<organism evidence="1 2">
    <name type="scientific">Cirrhinus mrigala</name>
    <name type="common">Mrigala</name>
    <dbReference type="NCBI Taxonomy" id="683832"/>
    <lineage>
        <taxon>Eukaryota</taxon>
        <taxon>Metazoa</taxon>
        <taxon>Chordata</taxon>
        <taxon>Craniata</taxon>
        <taxon>Vertebrata</taxon>
        <taxon>Euteleostomi</taxon>
        <taxon>Actinopterygii</taxon>
        <taxon>Neopterygii</taxon>
        <taxon>Teleostei</taxon>
        <taxon>Ostariophysi</taxon>
        <taxon>Cypriniformes</taxon>
        <taxon>Cyprinidae</taxon>
        <taxon>Labeoninae</taxon>
        <taxon>Labeonini</taxon>
        <taxon>Cirrhinus</taxon>
    </lineage>
</organism>
<name>A0ABD0R5R0_CIRMR</name>
<reference evidence="1 2" key="1">
    <citation type="submission" date="2024-05" db="EMBL/GenBank/DDBJ databases">
        <title>Genome sequencing and assembly of Indian major carp, Cirrhinus mrigala (Hamilton, 1822).</title>
        <authorList>
            <person name="Mohindra V."/>
            <person name="Chowdhury L.M."/>
            <person name="Lal K."/>
            <person name="Jena J.K."/>
        </authorList>
    </citation>
    <scope>NUCLEOTIDE SEQUENCE [LARGE SCALE GENOMIC DNA]</scope>
    <source>
        <strain evidence="1">CM1030</strain>
        <tissue evidence="1">Blood</tissue>
    </source>
</reference>
<comment type="caution">
    <text evidence="1">The sequence shown here is derived from an EMBL/GenBank/DDBJ whole genome shotgun (WGS) entry which is preliminary data.</text>
</comment>
<evidence type="ECO:0000313" key="2">
    <source>
        <dbReference type="Proteomes" id="UP001529510"/>
    </source>
</evidence>